<evidence type="ECO:0000259" key="15">
    <source>
        <dbReference type="Pfam" id="PF01435"/>
    </source>
</evidence>
<evidence type="ECO:0000256" key="5">
    <source>
        <dbReference type="ARBA" id="ARBA00022801"/>
    </source>
</evidence>
<feature type="transmembrane region" description="Helical" evidence="14">
    <location>
        <begin position="295"/>
        <end position="313"/>
    </location>
</feature>
<dbReference type="Proteomes" id="UP000006852">
    <property type="component" value="Chromosome"/>
</dbReference>
<feature type="active site" description="Proton donor" evidence="11">
    <location>
        <position position="369"/>
    </location>
</feature>
<dbReference type="EMBL" id="CP002631">
    <property type="protein sequence ID" value="AEB13029.1"/>
    <property type="molecule type" value="Genomic_DNA"/>
</dbReference>
<evidence type="ECO:0000259" key="16">
    <source>
        <dbReference type="Pfam" id="PF16491"/>
    </source>
</evidence>
<feature type="transmembrane region" description="Helical" evidence="14">
    <location>
        <begin position="178"/>
        <end position="198"/>
    </location>
</feature>
<evidence type="ECO:0000256" key="2">
    <source>
        <dbReference type="ARBA" id="ARBA00022670"/>
    </source>
</evidence>
<dbReference type="GO" id="GO:0004222">
    <property type="term" value="F:metalloendopeptidase activity"/>
    <property type="evidence" value="ECO:0007669"/>
    <property type="project" value="InterPro"/>
</dbReference>
<dbReference type="RefSeq" id="WP_013700340.1">
    <property type="nucleotide sequence ID" value="NC_015385.1"/>
</dbReference>
<dbReference type="PANTHER" id="PTHR10120">
    <property type="entry name" value="CAAX PRENYL PROTEASE 1"/>
    <property type="match status" value="1"/>
</dbReference>
<feature type="binding site" evidence="12">
    <location>
        <position position="281"/>
    </location>
    <ligand>
        <name>Zn(2+)</name>
        <dbReference type="ChEBI" id="CHEBI:29105"/>
        <note>catalytic</note>
    </ligand>
</feature>
<keyword evidence="9 13" id="KW-0482">Metalloprotease</keyword>
<evidence type="ECO:0000256" key="7">
    <source>
        <dbReference type="ARBA" id="ARBA00022833"/>
    </source>
</evidence>
<dbReference type="GO" id="GO:0071586">
    <property type="term" value="P:CAAX-box protein processing"/>
    <property type="evidence" value="ECO:0007669"/>
    <property type="project" value="InterPro"/>
</dbReference>
<evidence type="ECO:0000256" key="11">
    <source>
        <dbReference type="PIRSR" id="PIRSR627057-1"/>
    </source>
</evidence>
<evidence type="ECO:0000256" key="6">
    <source>
        <dbReference type="ARBA" id="ARBA00022824"/>
    </source>
</evidence>
<dbReference type="GeneID" id="302997309"/>
<feature type="transmembrane region" description="Helical" evidence="14">
    <location>
        <begin position="103"/>
        <end position="124"/>
    </location>
</feature>
<keyword evidence="10 14" id="KW-0472">Membrane</keyword>
<proteinExistence type="inferred from homology"/>
<keyword evidence="8 14" id="KW-1133">Transmembrane helix</keyword>
<dbReference type="Pfam" id="PF01435">
    <property type="entry name" value="Peptidase_M48"/>
    <property type="match status" value="1"/>
</dbReference>
<dbReference type="HOGENOM" id="CLU_025947_1_0_12"/>
<reference evidence="17 18" key="1">
    <citation type="journal article" date="2011" name="Stand. Genomic Sci.">
        <title>Complete genome sequence of Treponema succinifaciens type strain (6091).</title>
        <authorList>
            <person name="Han C."/>
            <person name="Gronow S."/>
            <person name="Teshima H."/>
            <person name="Lapidus A."/>
            <person name="Nolan M."/>
            <person name="Lucas S."/>
            <person name="Hammon N."/>
            <person name="Deshpande S."/>
            <person name="Cheng J.F."/>
            <person name="Zeytun A."/>
            <person name="Tapia R."/>
            <person name="Goodwin L."/>
            <person name="Pitluck S."/>
            <person name="Liolios K."/>
            <person name="Pagani I."/>
            <person name="Ivanova N."/>
            <person name="Mavromatis K."/>
            <person name="Mikhailova N."/>
            <person name="Huntemann M."/>
            <person name="Pati A."/>
            <person name="Chen A."/>
            <person name="Palaniappan K."/>
            <person name="Land M."/>
            <person name="Hauser L."/>
            <person name="Brambilla E.M."/>
            <person name="Rohde M."/>
            <person name="Goker M."/>
            <person name="Woyke T."/>
            <person name="Bristow J."/>
            <person name="Eisen J.A."/>
            <person name="Markowitz V."/>
            <person name="Hugenholtz P."/>
            <person name="Kyrpides N.C."/>
            <person name="Klenk H.P."/>
            <person name="Detter J.C."/>
        </authorList>
    </citation>
    <scope>NUCLEOTIDE SEQUENCE [LARGE SCALE GENOMIC DNA]</scope>
    <source>
        <strain evidence="18">ATCC 33096 / DSM 2489 / 6091</strain>
    </source>
</reference>
<dbReference type="InterPro" id="IPR001915">
    <property type="entry name" value="Peptidase_M48"/>
</dbReference>
<dbReference type="Gene3D" id="3.30.2010.10">
    <property type="entry name" value="Metalloproteases ('zincins'), catalytic domain"/>
    <property type="match status" value="1"/>
</dbReference>
<keyword evidence="3 14" id="KW-0812">Transmembrane</keyword>
<feature type="domain" description="CAAX prenyl protease 1 N-terminal" evidence="16">
    <location>
        <begin position="35"/>
        <end position="208"/>
    </location>
</feature>
<gene>
    <name evidence="17" type="ordered locus">Tresu_0059</name>
</gene>
<feature type="transmembrane region" description="Helical" evidence="14">
    <location>
        <begin position="6"/>
        <end position="26"/>
    </location>
</feature>
<dbReference type="CDD" id="cd07343">
    <property type="entry name" value="M48A_Zmpste24p_like"/>
    <property type="match status" value="1"/>
</dbReference>
<evidence type="ECO:0000256" key="8">
    <source>
        <dbReference type="ARBA" id="ARBA00022989"/>
    </source>
</evidence>
<accession>F2NU65</accession>
<evidence type="ECO:0000313" key="18">
    <source>
        <dbReference type="Proteomes" id="UP000006852"/>
    </source>
</evidence>
<keyword evidence="5 13" id="KW-0378">Hydrolase</keyword>
<feature type="active site" evidence="11">
    <location>
        <position position="282"/>
    </location>
</feature>
<dbReference type="GO" id="GO:0046872">
    <property type="term" value="F:metal ion binding"/>
    <property type="evidence" value="ECO:0007669"/>
    <property type="project" value="UniProtKB-KW"/>
</dbReference>
<keyword evidence="6" id="KW-0256">Endoplasmic reticulum</keyword>
<evidence type="ECO:0000313" key="17">
    <source>
        <dbReference type="EMBL" id="AEB13029.1"/>
    </source>
</evidence>
<name>F2NU65_TRES6</name>
<evidence type="ECO:0000256" key="3">
    <source>
        <dbReference type="ARBA" id="ARBA00022692"/>
    </source>
</evidence>
<organism evidence="17 18">
    <name type="scientific">Treponema succinifaciens (strain ATCC 33096 / DSM 2489 / 6091)</name>
    <dbReference type="NCBI Taxonomy" id="869209"/>
    <lineage>
        <taxon>Bacteria</taxon>
        <taxon>Pseudomonadati</taxon>
        <taxon>Spirochaetota</taxon>
        <taxon>Spirochaetia</taxon>
        <taxon>Spirochaetales</taxon>
        <taxon>Treponemataceae</taxon>
        <taxon>Treponema</taxon>
    </lineage>
</organism>
<evidence type="ECO:0000256" key="10">
    <source>
        <dbReference type="ARBA" id="ARBA00023136"/>
    </source>
</evidence>
<feature type="transmembrane region" description="Helical" evidence="14">
    <location>
        <begin position="333"/>
        <end position="356"/>
    </location>
</feature>
<keyword evidence="7 12" id="KW-0862">Zinc</keyword>
<dbReference type="Pfam" id="PF16491">
    <property type="entry name" value="Peptidase_M48_N"/>
    <property type="match status" value="1"/>
</dbReference>
<feature type="domain" description="Peptidase M48" evidence="15">
    <location>
        <begin position="211"/>
        <end position="421"/>
    </location>
</feature>
<keyword evidence="4 12" id="KW-0479">Metal-binding</keyword>
<dbReference type="AlphaFoldDB" id="F2NU65"/>
<keyword evidence="18" id="KW-1185">Reference proteome</keyword>
<evidence type="ECO:0000256" key="9">
    <source>
        <dbReference type="ARBA" id="ARBA00023049"/>
    </source>
</evidence>
<evidence type="ECO:0000256" key="12">
    <source>
        <dbReference type="PIRSR" id="PIRSR627057-2"/>
    </source>
</evidence>
<dbReference type="KEGG" id="tsu:Tresu_0059"/>
<evidence type="ECO:0000256" key="14">
    <source>
        <dbReference type="SAM" id="Phobius"/>
    </source>
</evidence>
<feature type="binding site" evidence="12">
    <location>
        <position position="285"/>
    </location>
    <ligand>
        <name>Zn(2+)</name>
        <dbReference type="ChEBI" id="CHEBI:29105"/>
        <note>catalytic</note>
    </ligand>
</feature>
<dbReference type="FunFam" id="3.30.2010.10:FF:000002">
    <property type="entry name" value="CAAX prenyl protease"/>
    <property type="match status" value="1"/>
</dbReference>
<feature type="binding site" evidence="12">
    <location>
        <position position="365"/>
    </location>
    <ligand>
        <name>Zn(2+)</name>
        <dbReference type="ChEBI" id="CHEBI:29105"/>
        <note>catalytic</note>
    </ligand>
</feature>
<reference evidence="18" key="2">
    <citation type="submission" date="2011-04" db="EMBL/GenBank/DDBJ databases">
        <title>The complete genome of chromosome of Treponema succinifaciens DSM 2489.</title>
        <authorList>
            <person name="Lucas S."/>
            <person name="Copeland A."/>
            <person name="Lapidus A."/>
            <person name="Bruce D."/>
            <person name="Goodwin L."/>
            <person name="Pitluck S."/>
            <person name="Peters L."/>
            <person name="Kyrpides N."/>
            <person name="Mavromatis K."/>
            <person name="Ivanova N."/>
            <person name="Ovchinnikova G."/>
            <person name="Teshima H."/>
            <person name="Detter J.C."/>
            <person name="Tapia R."/>
            <person name="Han C."/>
            <person name="Land M."/>
            <person name="Hauser L."/>
            <person name="Markowitz V."/>
            <person name="Cheng J.-F."/>
            <person name="Hugenholtz P."/>
            <person name="Woyke T."/>
            <person name="Wu D."/>
            <person name="Gronow S."/>
            <person name="Wellnitz S."/>
            <person name="Brambilla E."/>
            <person name="Klenk H.-P."/>
            <person name="Eisen J.A."/>
        </authorList>
    </citation>
    <scope>NUCLEOTIDE SEQUENCE [LARGE SCALE GENOMIC DNA]</scope>
    <source>
        <strain evidence="18">ATCC 33096 / DSM 2489 / 6091</strain>
    </source>
</reference>
<sequence>MIFNSSVFFILFLAGTVFDFALNQFLETSDFFFRKKHGKQIPERLKKFVNAQELEKTCAYENAKYFVWIPSNILNFILKLALVLSGFYVFLYEGFYSFTTNVFATVILFSIVSGIPSFILNLPFSLYREFRIEKKFGFSNMNLKMWILDFIKSTVLSAIIAIPILCAAVALIVCFNKIWWLLFAIVYLAFSLGISYIYPVLIAPIFNKFSPLEEGEIKERIEKLFAKTGFKTSGIFTMDASRRSNHSNAYFTGFGKNKRIVLYDTLIKQLEPSEIEAVLGHELGHCKKHHIAKRMIVMIPLVFVSLLAASLIAKFPSLYSAFGYEPLNNVAPYIQPLGLLFIGLVFEGYGNIVSLVSNFFSRKDEFQADAYSKEMCGTSQPLISALIKLNKENLSELEPPKIYSMFNYSHPPLMERIKALEN</sequence>
<evidence type="ECO:0000256" key="4">
    <source>
        <dbReference type="ARBA" id="ARBA00022723"/>
    </source>
</evidence>
<evidence type="ECO:0000256" key="1">
    <source>
        <dbReference type="ARBA" id="ARBA00004477"/>
    </source>
</evidence>
<dbReference type="InterPro" id="IPR027057">
    <property type="entry name" value="CAXX_Prtase_1"/>
</dbReference>
<comment type="subcellular location">
    <subcellularLocation>
        <location evidence="1">Endoplasmic reticulum membrane</location>
        <topology evidence="1">Multi-pass membrane protein</topology>
    </subcellularLocation>
</comment>
<comment type="similarity">
    <text evidence="13">Belongs to the peptidase M48 family.</text>
</comment>
<feature type="transmembrane region" description="Helical" evidence="14">
    <location>
        <begin position="73"/>
        <end position="91"/>
    </location>
</feature>
<protein>
    <submittedName>
        <fullName evidence="17">Ste24 endopeptidase</fullName>
        <ecNumber evidence="17">3.4.24.84</ecNumber>
    </submittedName>
</protein>
<dbReference type="EC" id="3.4.24.84" evidence="17"/>
<feature type="transmembrane region" description="Helical" evidence="14">
    <location>
        <begin position="145"/>
        <end position="172"/>
    </location>
</feature>
<evidence type="ECO:0000256" key="13">
    <source>
        <dbReference type="RuleBase" id="RU003983"/>
    </source>
</evidence>
<dbReference type="eggNOG" id="COG0501">
    <property type="taxonomic scope" value="Bacteria"/>
</dbReference>
<dbReference type="STRING" id="869209.Tresu_0059"/>
<comment type="cofactor">
    <cofactor evidence="12 13">
        <name>Zn(2+)</name>
        <dbReference type="ChEBI" id="CHEBI:29105"/>
    </cofactor>
    <text evidence="12 13">Binds 1 zinc ion per subunit.</text>
</comment>
<dbReference type="InterPro" id="IPR032456">
    <property type="entry name" value="Peptidase_M48_N"/>
</dbReference>
<keyword evidence="2 13" id="KW-0645">Protease</keyword>